<keyword evidence="2" id="KW-1003">Cell membrane</keyword>
<evidence type="ECO:0000256" key="1">
    <source>
        <dbReference type="ARBA" id="ARBA00004651"/>
    </source>
</evidence>
<dbReference type="Pfam" id="PF02949">
    <property type="entry name" value="7tm_6"/>
    <property type="match status" value="1"/>
</dbReference>
<evidence type="ECO:0000313" key="11">
    <source>
        <dbReference type="EnsemblMetazoa" id="LLOJ010905-PA"/>
    </source>
</evidence>
<feature type="transmembrane region" description="Helical" evidence="10">
    <location>
        <begin position="188"/>
        <end position="209"/>
    </location>
</feature>
<accession>A0A3F2ZDC2</accession>
<feature type="transmembrane region" description="Helical" evidence="10">
    <location>
        <begin position="252"/>
        <end position="273"/>
    </location>
</feature>
<comment type="similarity">
    <text evidence="10">Belongs to the insect chemoreceptor superfamily. Heteromeric odorant receptor channel (TC 1.A.69) family.</text>
</comment>
<feature type="transmembrane region" description="Helical" evidence="10">
    <location>
        <begin position="279"/>
        <end position="298"/>
    </location>
</feature>
<keyword evidence="9 10" id="KW-0807">Transducer</keyword>
<evidence type="ECO:0000256" key="6">
    <source>
        <dbReference type="ARBA" id="ARBA00022989"/>
    </source>
</evidence>
<dbReference type="GO" id="GO:0004984">
    <property type="term" value="F:olfactory receptor activity"/>
    <property type="evidence" value="ECO:0007669"/>
    <property type="project" value="InterPro"/>
</dbReference>
<evidence type="ECO:0000256" key="5">
    <source>
        <dbReference type="ARBA" id="ARBA00022725"/>
    </source>
</evidence>
<dbReference type="PANTHER" id="PTHR21137">
    <property type="entry name" value="ODORANT RECEPTOR"/>
    <property type="match status" value="1"/>
</dbReference>
<keyword evidence="4 10" id="KW-0812">Transmembrane</keyword>
<dbReference type="GO" id="GO:0005549">
    <property type="term" value="F:odorant binding"/>
    <property type="evidence" value="ECO:0007669"/>
    <property type="project" value="InterPro"/>
</dbReference>
<proteinExistence type="inferred from homology"/>
<feature type="transmembrane region" description="Helical" evidence="10">
    <location>
        <begin position="132"/>
        <end position="153"/>
    </location>
</feature>
<evidence type="ECO:0000256" key="9">
    <source>
        <dbReference type="ARBA" id="ARBA00023224"/>
    </source>
</evidence>
<dbReference type="VEuPathDB" id="VectorBase:LLOJ010905"/>
<dbReference type="InterPro" id="IPR004117">
    <property type="entry name" value="7tm6_olfct_rcpt"/>
</dbReference>
<evidence type="ECO:0000256" key="8">
    <source>
        <dbReference type="ARBA" id="ARBA00023170"/>
    </source>
</evidence>
<dbReference type="GO" id="GO:0007165">
    <property type="term" value="P:signal transduction"/>
    <property type="evidence" value="ECO:0007669"/>
    <property type="project" value="UniProtKB-KW"/>
</dbReference>
<keyword evidence="7 10" id="KW-0472">Membrane</keyword>
<comment type="caution">
    <text evidence="10">Lacks conserved residue(s) required for the propagation of feature annotation.</text>
</comment>
<evidence type="ECO:0000256" key="10">
    <source>
        <dbReference type="RuleBase" id="RU351113"/>
    </source>
</evidence>
<protein>
    <recommendedName>
        <fullName evidence="10">Odorant receptor</fullName>
    </recommendedName>
</protein>
<keyword evidence="8 10" id="KW-0675">Receptor</keyword>
<evidence type="ECO:0000313" key="12">
    <source>
        <dbReference type="Proteomes" id="UP000092461"/>
    </source>
</evidence>
<dbReference type="AlphaFoldDB" id="A0A3F2ZDC2"/>
<dbReference type="EnsemblMetazoa" id="LLOJ010905-RA">
    <property type="protein sequence ID" value="LLOJ010905-PA"/>
    <property type="gene ID" value="LLOJ010905"/>
</dbReference>
<comment type="subcellular location">
    <subcellularLocation>
        <location evidence="1 10">Cell membrane</location>
        <topology evidence="1 10">Multi-pass membrane protein</topology>
    </subcellularLocation>
</comment>
<evidence type="ECO:0000256" key="3">
    <source>
        <dbReference type="ARBA" id="ARBA00022606"/>
    </source>
</evidence>
<dbReference type="Proteomes" id="UP000092461">
    <property type="component" value="Unassembled WGS sequence"/>
</dbReference>
<evidence type="ECO:0000256" key="4">
    <source>
        <dbReference type="ARBA" id="ARBA00022692"/>
    </source>
</evidence>
<keyword evidence="6 10" id="KW-1133">Transmembrane helix</keyword>
<dbReference type="VEuPathDB" id="VectorBase:LLONM1_008697"/>
<organism evidence="11 12">
    <name type="scientific">Lutzomyia longipalpis</name>
    <name type="common">Sand fly</name>
    <dbReference type="NCBI Taxonomy" id="7200"/>
    <lineage>
        <taxon>Eukaryota</taxon>
        <taxon>Metazoa</taxon>
        <taxon>Ecdysozoa</taxon>
        <taxon>Arthropoda</taxon>
        <taxon>Hexapoda</taxon>
        <taxon>Insecta</taxon>
        <taxon>Pterygota</taxon>
        <taxon>Neoptera</taxon>
        <taxon>Endopterygota</taxon>
        <taxon>Diptera</taxon>
        <taxon>Nematocera</taxon>
        <taxon>Psychodoidea</taxon>
        <taxon>Psychodidae</taxon>
        <taxon>Lutzomyia</taxon>
        <taxon>Lutzomyia</taxon>
    </lineage>
</organism>
<evidence type="ECO:0000256" key="7">
    <source>
        <dbReference type="ARBA" id="ARBA00023136"/>
    </source>
</evidence>
<evidence type="ECO:0000256" key="2">
    <source>
        <dbReference type="ARBA" id="ARBA00022475"/>
    </source>
</evidence>
<feature type="transmembrane region" description="Helical" evidence="10">
    <location>
        <begin position="68"/>
        <end position="91"/>
    </location>
</feature>
<dbReference type="PANTHER" id="PTHR21137:SF35">
    <property type="entry name" value="ODORANT RECEPTOR 19A-RELATED"/>
    <property type="match status" value="1"/>
</dbReference>
<dbReference type="GO" id="GO:0005886">
    <property type="term" value="C:plasma membrane"/>
    <property type="evidence" value="ECO:0007669"/>
    <property type="project" value="UniProtKB-SubCell"/>
</dbReference>
<dbReference type="EMBL" id="AJWK01011940">
    <property type="status" value="NOT_ANNOTATED_CDS"/>
    <property type="molecule type" value="Genomic_DNA"/>
</dbReference>
<keyword evidence="12" id="KW-1185">Reference proteome</keyword>
<feature type="transmembrane region" description="Helical" evidence="10">
    <location>
        <begin position="39"/>
        <end position="56"/>
    </location>
</feature>
<reference evidence="11" key="1">
    <citation type="submission" date="2020-05" db="UniProtKB">
        <authorList>
            <consortium name="EnsemblMetazoa"/>
        </authorList>
    </citation>
    <scope>IDENTIFICATION</scope>
    <source>
        <strain evidence="11">Jacobina</strain>
    </source>
</reference>
<name>A0A3F2ZDC2_LUTLO</name>
<sequence>MFIKESREKFENLAGKLKSIRKYSALISSEEFYEKYRKYLIVIPIILEVLTLVPLATKLFNEDEEGEMFASVILILLAYTQGNVKILLILLNVDGIDEIIQWFHSLHQDHENELISKVYDENLRKIVNIVKWAIRIITIGYGLGATCIALFYMTTNQLYFKVPFIEESQKLAHRLAGPFTVYYNTLSVYLTDSTMIFIGIYFVGALDILNDLIGKFNESTNIPSVGILLPKIISLHFGILDKFGEFCEIFKFILFFELIDGTGFLLFNFYLIAQSENYLFFWSTFTCVYSQFVLFCLFGQIISNKSERIFTDLYLTKWYEMEIKDQKAILLMMKISQNEFGLKAGGMYDIDLILLVNVTKLCFSCTAIYHRKL</sequence>
<keyword evidence="5 10" id="KW-0552">Olfaction</keyword>
<keyword evidence="3 10" id="KW-0716">Sensory transduction</keyword>